<dbReference type="Proteomes" id="UP000000328">
    <property type="component" value="Chromosome"/>
</dbReference>
<dbReference type="InterPro" id="IPR016035">
    <property type="entry name" value="Acyl_Trfase/lysoPLipase"/>
</dbReference>
<dbReference type="PATRIC" id="fig|749927.5.peg.8927"/>
<feature type="region of interest" description="Disordered" evidence="3">
    <location>
        <begin position="536"/>
        <end position="560"/>
    </location>
</feature>
<evidence type="ECO:0000256" key="4">
    <source>
        <dbReference type="SAM" id="Phobius"/>
    </source>
</evidence>
<evidence type="ECO:0000259" key="5">
    <source>
        <dbReference type="PROSITE" id="PS51635"/>
    </source>
</evidence>
<dbReference type="OrthoDB" id="8728704at2"/>
<feature type="transmembrane region" description="Helical" evidence="4">
    <location>
        <begin position="925"/>
        <end position="948"/>
    </location>
</feature>
<feature type="short sequence motif" description="GXSXG" evidence="2">
    <location>
        <begin position="69"/>
        <end position="73"/>
    </location>
</feature>
<feature type="active site" description="Nucleophile" evidence="2">
    <location>
        <position position="71"/>
    </location>
</feature>
<dbReference type="Pfam" id="PF11856">
    <property type="entry name" value="DUF3376"/>
    <property type="match status" value="1"/>
</dbReference>
<dbReference type="HOGENOM" id="CLU_007310_0_0_11"/>
<dbReference type="eggNOG" id="COG1752">
    <property type="taxonomic scope" value="Bacteria"/>
</dbReference>
<feature type="transmembrane region" description="Helical" evidence="4">
    <location>
        <begin position="870"/>
        <end position="890"/>
    </location>
</feature>
<comment type="caution">
    <text evidence="2">Lacks conserved residue(s) required for the propagation of feature annotation.</text>
</comment>
<organism evidence="6 7">
    <name type="scientific">Amycolatopsis mediterranei (strain U-32)</name>
    <dbReference type="NCBI Taxonomy" id="749927"/>
    <lineage>
        <taxon>Bacteria</taxon>
        <taxon>Bacillati</taxon>
        <taxon>Actinomycetota</taxon>
        <taxon>Actinomycetes</taxon>
        <taxon>Pseudonocardiales</taxon>
        <taxon>Pseudonocardiaceae</taxon>
        <taxon>Amycolatopsis</taxon>
    </lineage>
</organism>
<keyword evidence="2" id="KW-0378">Hydrolase</keyword>
<feature type="active site" description="Proton acceptor" evidence="2">
    <location>
        <position position="244"/>
    </location>
</feature>
<evidence type="ECO:0000256" key="2">
    <source>
        <dbReference type="PROSITE-ProRule" id="PRU01161"/>
    </source>
</evidence>
<dbReference type="InterPro" id="IPR024282">
    <property type="entry name" value="DUF3376"/>
</dbReference>
<sequence length="1029" mass="109441">MAETAEPWQQEIRLAMTMVGGASLAIWMGGVATETSQLLRESRGDTPPGLYRGLLDLLRASVSIDVLTGTSAGGINAACLGLAEAFGSTPQVLRDTWITTGSLENLIRDPREAQPRSVLDGDRVLLGDVERALREITAAGTPPAGDPDITVLLTGTMIDGETTRFDDALGNLVRDTEHRMLFRFCGPLWTIGVEGPLALAARSTASFPGAFELSRMPIGTGGTDRLHPDMTPYTELTRSHWLTDGGVLLNKPLRPALREIFERTSHADVRRLLLYVVPTGEREADAVGCDPADPPLLSSAMAKVVNTVMSQSISAELDDLTRHNDAVLRARDTRVSLAALGLRGGPDCLVDERIAAAYLERRTAEDAAELVRVAARRYALSEADTPDRDWASGMSRQLRAIAVTGLSGGVPAGPPAASLQVEDLVGYRTTALDDAVATGLQLINAGFRLRPDATRAKTLNDARAQLHAARRTAGRGVRLAQWVAAHPGPGASSTLEGWIRELAEEWAGLGRSAAVAEAWPKVVAGLRAAAPTLRALADAEPEKSGPEKSGPEKSGPEKSGTVTTLLNWLALGPDAAGGDDVVQARLVTLHVATRGLLAQAPAVDQRVDLVQVSADSRTLLDMTRNRSWDKLTGMQASYFGAFYKASWRASDWMWGRIDGAGWLVQCLLDPVRLETLRDVVGPERFRDELVAALEPVWRKPDERDGCTPAEAGQLRDQLTAELAFLGLDADLAPVAFGDHRPVSLPVTAMVLARARQAEIAAEELPVVTLASRYDADDRSGIEKALAGDLPRVDVDAAQARFQACRVSAEKIAGEQGTARLTRTLVALGAATVNAGTIAFRLPGGWPQTVAGMLRTVARSTARVSQGASRLGTAGSLAAGVLALLAGLVIGNNGGAVLQWVGLPVLAGAVVYLATALLTTGHKVRWLFAALGALVVAALLLAAFLPPLARPFFGWLGDVVAGWRRGEGAVWWLVVSGLVLLPAVVTPVSALWRRVGHRRARNREAKAVVLEVAGRTPRKTAERTPARSSR</sequence>
<dbReference type="PROSITE" id="PS51635">
    <property type="entry name" value="PNPLA"/>
    <property type="match status" value="1"/>
</dbReference>
<keyword evidence="4" id="KW-0812">Transmembrane</keyword>
<dbReference type="InterPro" id="IPR019894">
    <property type="entry name" value="Patatin-related_protein"/>
</dbReference>
<feature type="domain" description="PNPLA" evidence="5">
    <location>
        <begin position="16"/>
        <end position="257"/>
    </location>
</feature>
<dbReference type="Gene3D" id="3.40.1090.10">
    <property type="entry name" value="Cytosolic phospholipase A2 catalytic domain"/>
    <property type="match status" value="1"/>
</dbReference>
<gene>
    <name evidence="6" type="ordered locus">AMED_8598</name>
</gene>
<dbReference type="RefSeq" id="WP_013230321.1">
    <property type="nucleotide sequence ID" value="NC_014318.1"/>
</dbReference>
<feature type="compositionally biased region" description="Basic and acidic residues" evidence="3">
    <location>
        <begin position="540"/>
        <end position="556"/>
    </location>
</feature>
<evidence type="ECO:0000256" key="3">
    <source>
        <dbReference type="SAM" id="MobiDB-lite"/>
    </source>
</evidence>
<feature type="short sequence motif" description="DGA/G" evidence="2">
    <location>
        <begin position="244"/>
        <end position="246"/>
    </location>
</feature>
<keyword evidence="4" id="KW-0472">Membrane</keyword>
<dbReference type="EMBL" id="CP002000">
    <property type="protein sequence ID" value="ADJ50293.1"/>
    <property type="molecule type" value="Genomic_DNA"/>
</dbReference>
<protein>
    <recommendedName>
        <fullName evidence="5">PNPLA domain-containing protein</fullName>
    </recommendedName>
</protein>
<feature type="transmembrane region" description="Helical" evidence="4">
    <location>
        <begin position="968"/>
        <end position="991"/>
    </location>
</feature>
<dbReference type="SUPFAM" id="SSF52151">
    <property type="entry name" value="FabD/lysophospholipase-like"/>
    <property type="match status" value="1"/>
</dbReference>
<dbReference type="GO" id="GO:0016042">
    <property type="term" value="P:lipid catabolic process"/>
    <property type="evidence" value="ECO:0007669"/>
    <property type="project" value="UniProtKB-UniRule"/>
</dbReference>
<keyword evidence="4" id="KW-1133">Transmembrane helix</keyword>
<keyword evidence="1 2" id="KW-0443">Lipid metabolism</keyword>
<evidence type="ECO:0000313" key="6">
    <source>
        <dbReference type="EMBL" id="ADJ50293.1"/>
    </source>
</evidence>
<dbReference type="AlphaFoldDB" id="A0A0H3DJH4"/>
<accession>A0A0H3DJH4</accession>
<dbReference type="GeneID" id="92876201"/>
<feature type="transmembrane region" description="Helical" evidence="4">
    <location>
        <begin position="896"/>
        <end position="918"/>
    </location>
</feature>
<dbReference type="NCBIfam" id="TIGR03607">
    <property type="entry name" value="patatin-like protein"/>
    <property type="match status" value="1"/>
</dbReference>
<keyword evidence="2" id="KW-0442">Lipid degradation</keyword>
<proteinExistence type="predicted"/>
<reference evidence="6 7" key="1">
    <citation type="journal article" date="2010" name="Cell Res.">
        <title>Complete genome sequence of the rifamycin SV-producing Amycolatopsis mediterranei U32 revealed its genetic characteristics in phylogeny and metabolism.</title>
        <authorList>
            <person name="Zhao W."/>
            <person name="Zhong Y."/>
            <person name="Yuan H."/>
            <person name="Wang J."/>
            <person name="Zheng H."/>
            <person name="Wang Y."/>
            <person name="Cen X."/>
            <person name="Xu F."/>
            <person name="Bai J."/>
            <person name="Han X."/>
            <person name="Lu G."/>
            <person name="Zhu Y."/>
            <person name="Shao Z."/>
            <person name="Yan H."/>
            <person name="Li C."/>
            <person name="Peng N."/>
            <person name="Zhang Z."/>
            <person name="Zhang Y."/>
            <person name="Lin W."/>
            <person name="Fan Y."/>
            <person name="Qin Z."/>
            <person name="Hu Y."/>
            <person name="Zhu B."/>
            <person name="Wang S."/>
            <person name="Ding X."/>
            <person name="Zhao G.P."/>
        </authorList>
    </citation>
    <scope>NUCLEOTIDE SEQUENCE [LARGE SCALE GENOMIC DNA]</scope>
    <source>
        <strain evidence="7">U-32</strain>
    </source>
</reference>
<dbReference type="KEGG" id="amd:AMED_8598"/>
<feature type="transmembrane region" description="Helical" evidence="4">
    <location>
        <begin position="12"/>
        <end position="33"/>
    </location>
</feature>
<dbReference type="Pfam" id="PF01734">
    <property type="entry name" value="Patatin"/>
    <property type="match status" value="1"/>
</dbReference>
<evidence type="ECO:0000256" key="1">
    <source>
        <dbReference type="ARBA" id="ARBA00023098"/>
    </source>
</evidence>
<evidence type="ECO:0000313" key="7">
    <source>
        <dbReference type="Proteomes" id="UP000000328"/>
    </source>
</evidence>
<dbReference type="InterPro" id="IPR002641">
    <property type="entry name" value="PNPLA_dom"/>
</dbReference>
<name>A0A0H3DJH4_AMYMU</name>
<dbReference type="GO" id="GO:0016787">
    <property type="term" value="F:hydrolase activity"/>
    <property type="evidence" value="ECO:0007669"/>
    <property type="project" value="UniProtKB-UniRule"/>
</dbReference>